<dbReference type="GO" id="GO:0003677">
    <property type="term" value="F:DNA binding"/>
    <property type="evidence" value="ECO:0007669"/>
    <property type="project" value="UniProtKB-UniRule"/>
</dbReference>
<dbReference type="PROSITE" id="PS00715">
    <property type="entry name" value="SIGMA70_1"/>
    <property type="match status" value="1"/>
</dbReference>
<dbReference type="InterPro" id="IPR028617">
    <property type="entry name" value="Sigma70_FliA"/>
</dbReference>
<keyword evidence="9" id="KW-1185">Reference proteome</keyword>
<dbReference type="Gene3D" id="1.20.140.160">
    <property type="match status" value="1"/>
</dbReference>
<dbReference type="CDD" id="cd06171">
    <property type="entry name" value="Sigma70_r4"/>
    <property type="match status" value="1"/>
</dbReference>
<dbReference type="Gene3D" id="1.10.1740.10">
    <property type="match status" value="1"/>
</dbReference>
<dbReference type="Proteomes" id="UP000257039">
    <property type="component" value="Unassembled WGS sequence"/>
</dbReference>
<dbReference type="Pfam" id="PF04542">
    <property type="entry name" value="Sigma70_r2"/>
    <property type="match status" value="1"/>
</dbReference>
<dbReference type="NCBIfam" id="NF005413">
    <property type="entry name" value="PRK06986.1"/>
    <property type="match status" value="1"/>
</dbReference>
<dbReference type="SUPFAM" id="SSF88659">
    <property type="entry name" value="Sigma3 and sigma4 domains of RNA polymerase sigma factors"/>
    <property type="match status" value="2"/>
</dbReference>
<dbReference type="InterPro" id="IPR012845">
    <property type="entry name" value="RNA_pol_sigma_FliA_WhiG"/>
</dbReference>
<dbReference type="NCBIfam" id="TIGR02479">
    <property type="entry name" value="FliA_WhiG"/>
    <property type="match status" value="1"/>
</dbReference>
<dbReference type="PIRSF" id="PIRSF000770">
    <property type="entry name" value="RNA_pol_sigma-SigE/K"/>
    <property type="match status" value="1"/>
</dbReference>
<keyword evidence="5 6" id="KW-0804">Transcription</keyword>
<dbReference type="Pfam" id="PF04539">
    <property type="entry name" value="Sigma70_r3"/>
    <property type="match status" value="1"/>
</dbReference>
<dbReference type="PANTHER" id="PTHR30385:SF7">
    <property type="entry name" value="RNA POLYMERASE SIGMA FACTOR FLIA"/>
    <property type="match status" value="1"/>
</dbReference>
<comment type="caution">
    <text evidence="8">The sequence shown here is derived from an EMBL/GenBank/DDBJ whole genome shotgun (WGS) entry which is preliminary data.</text>
</comment>
<comment type="caution">
    <text evidence="6">Lacks conserved residue(s) required for the propagation of feature annotation.</text>
</comment>
<organism evidence="8 9">
    <name type="scientific">Zooshikella ganghwensis</name>
    <dbReference type="NCBI Taxonomy" id="202772"/>
    <lineage>
        <taxon>Bacteria</taxon>
        <taxon>Pseudomonadati</taxon>
        <taxon>Pseudomonadota</taxon>
        <taxon>Gammaproteobacteria</taxon>
        <taxon>Oceanospirillales</taxon>
        <taxon>Zooshikellaceae</taxon>
        <taxon>Zooshikella</taxon>
    </lineage>
</organism>
<dbReference type="PRINTS" id="PR00046">
    <property type="entry name" value="SIGMA70FCT"/>
</dbReference>
<gene>
    <name evidence="6" type="primary">fliA</name>
    <name evidence="8" type="ORF">B9G39_09260</name>
</gene>
<dbReference type="Pfam" id="PF04545">
    <property type="entry name" value="Sigma70_r4"/>
    <property type="match status" value="1"/>
</dbReference>
<dbReference type="NCBIfam" id="TIGR02937">
    <property type="entry name" value="sigma70-ECF"/>
    <property type="match status" value="1"/>
</dbReference>
<dbReference type="GO" id="GO:0006352">
    <property type="term" value="P:DNA-templated transcription initiation"/>
    <property type="evidence" value="ECO:0007669"/>
    <property type="project" value="UniProtKB-UniRule"/>
</dbReference>
<dbReference type="InterPro" id="IPR007624">
    <property type="entry name" value="RNA_pol_sigma70_r3"/>
</dbReference>
<protein>
    <recommendedName>
        <fullName evidence="6">RNA polymerase sigma factor FliA</fullName>
    </recommendedName>
    <alternativeName>
        <fullName evidence="6">RNA polymerase sigma factor for flagellar operon</fullName>
    </alternativeName>
    <alternativeName>
        <fullName evidence="6">Sigma F</fullName>
    </alternativeName>
    <alternativeName>
        <fullName evidence="6">Sigma-28</fullName>
    </alternativeName>
</protein>
<dbReference type="PANTHER" id="PTHR30385">
    <property type="entry name" value="SIGMA FACTOR F FLAGELLAR"/>
    <property type="match status" value="1"/>
</dbReference>
<reference evidence="8 9" key="1">
    <citation type="submission" date="2017-04" db="EMBL/GenBank/DDBJ databases">
        <title>Draft genome sequence of Zooshikella ganghwensis VG4 isolated from Red Sea sediments.</title>
        <authorList>
            <person name="Rehman Z."/>
            <person name="Alam I."/>
            <person name="Kamau A."/>
            <person name="Bajic V."/>
            <person name="Leiknes T."/>
        </authorList>
    </citation>
    <scope>NUCLEOTIDE SEQUENCE [LARGE SCALE GENOMIC DNA]</scope>
    <source>
        <strain evidence="8 9">VG4</strain>
    </source>
</reference>
<evidence type="ECO:0000313" key="9">
    <source>
        <dbReference type="Proteomes" id="UP000257039"/>
    </source>
</evidence>
<comment type="subcellular location">
    <subcellularLocation>
        <location evidence="6">Cytoplasm</location>
    </subcellularLocation>
</comment>
<dbReference type="InterPro" id="IPR014284">
    <property type="entry name" value="RNA_pol_sigma-70_dom"/>
</dbReference>
<comment type="function">
    <text evidence="6">Sigma factors are initiation factors that promote the attachment of RNA polymerase to specific initiation sites and are then released. This sigma factor controls the expression of flagella-related genes.</text>
</comment>
<name>A0A4P9VK00_9GAMM</name>
<keyword evidence="1 6" id="KW-0963">Cytoplasm</keyword>
<keyword evidence="2 6" id="KW-0805">Transcription regulation</keyword>
<dbReference type="GO" id="GO:0016987">
    <property type="term" value="F:sigma factor activity"/>
    <property type="evidence" value="ECO:0007669"/>
    <property type="project" value="UniProtKB-UniRule"/>
</dbReference>
<dbReference type="InterPro" id="IPR007627">
    <property type="entry name" value="RNA_pol_sigma70_r2"/>
</dbReference>
<feature type="domain" description="RNA polymerase sigma-70" evidence="7">
    <location>
        <begin position="48"/>
        <end position="61"/>
    </location>
</feature>
<feature type="region of interest" description="Sigma-70 factor domain-4" evidence="6">
    <location>
        <begin position="190"/>
        <end position="238"/>
    </location>
</feature>
<dbReference type="HAMAP" id="MF_00962">
    <property type="entry name" value="Sigma70_FliA"/>
    <property type="match status" value="1"/>
</dbReference>
<evidence type="ECO:0000313" key="8">
    <source>
        <dbReference type="EMBL" id="RDH43615.1"/>
    </source>
</evidence>
<dbReference type="InterPro" id="IPR013325">
    <property type="entry name" value="RNA_pol_sigma_r2"/>
</dbReference>
<sequence length="247" mass="27528">MKSMQGVGLYSQVSGQQGQQLVQRYAGLVKRIALHTAARLPASVQLDDLIQAGMIGLLEAARKYDASKGASFETYATIRIRGSIVDEIRKGDWVPRSVHRNSRRIAEAIQQIEAKYGRDAKDQEIAEALSLSLDDYYAMLSDLSGSRLFSFEELTAAGDTSQASLASEHTSDKPPDELQQKKLRHDLAQAIQMLPEREQLVLALYYDEELNLKEIGQVLGVSESRVSQIHSQAAMRLRARLADWQPE</sequence>
<dbReference type="FunFam" id="1.20.140.160:FF:000001">
    <property type="entry name" value="RNA polymerase sigma factor FliA"/>
    <property type="match status" value="1"/>
</dbReference>
<dbReference type="EMBL" id="NDXW01000001">
    <property type="protein sequence ID" value="RDH43615.1"/>
    <property type="molecule type" value="Genomic_DNA"/>
</dbReference>
<dbReference type="InterPro" id="IPR007630">
    <property type="entry name" value="RNA_pol_sigma70_r4"/>
</dbReference>
<feature type="region of interest" description="Sigma-70 factor domain-2" evidence="6">
    <location>
        <begin position="21"/>
        <end position="93"/>
    </location>
</feature>
<evidence type="ECO:0000256" key="5">
    <source>
        <dbReference type="ARBA" id="ARBA00023163"/>
    </source>
</evidence>
<feature type="short sequence motif" description="Interaction with polymerase core subunit RpoC" evidence="6">
    <location>
        <begin position="48"/>
        <end position="51"/>
    </location>
</feature>
<evidence type="ECO:0000256" key="4">
    <source>
        <dbReference type="ARBA" id="ARBA00023125"/>
    </source>
</evidence>
<accession>A0A4P9VK00</accession>
<dbReference type="SUPFAM" id="SSF88946">
    <property type="entry name" value="Sigma2 domain of RNA polymerase sigma factors"/>
    <property type="match status" value="1"/>
</dbReference>
<evidence type="ECO:0000256" key="6">
    <source>
        <dbReference type="HAMAP-Rule" id="MF_00962"/>
    </source>
</evidence>
<evidence type="ECO:0000259" key="7">
    <source>
        <dbReference type="PROSITE" id="PS00715"/>
    </source>
</evidence>
<dbReference type="AlphaFoldDB" id="A0A4P9VK00"/>
<dbReference type="InterPro" id="IPR013324">
    <property type="entry name" value="RNA_pol_sigma_r3/r4-like"/>
</dbReference>
<proteinExistence type="inferred from homology"/>
<dbReference type="GO" id="GO:0005737">
    <property type="term" value="C:cytoplasm"/>
    <property type="evidence" value="ECO:0007669"/>
    <property type="project" value="UniProtKB-SubCell"/>
</dbReference>
<keyword evidence="4 6" id="KW-0238">DNA-binding</keyword>
<comment type="similarity">
    <text evidence="6">Belongs to the sigma-70 factor family. FliA subfamily.</text>
</comment>
<feature type="DNA-binding region" description="H-T-H motif" evidence="6">
    <location>
        <begin position="212"/>
        <end position="231"/>
    </location>
</feature>
<dbReference type="GO" id="GO:0003899">
    <property type="term" value="F:DNA-directed RNA polymerase activity"/>
    <property type="evidence" value="ECO:0007669"/>
    <property type="project" value="InterPro"/>
</dbReference>
<evidence type="ECO:0000256" key="1">
    <source>
        <dbReference type="ARBA" id="ARBA00022490"/>
    </source>
</evidence>
<dbReference type="InterPro" id="IPR000943">
    <property type="entry name" value="RNA_pol_sigma70"/>
</dbReference>
<evidence type="ECO:0000256" key="2">
    <source>
        <dbReference type="ARBA" id="ARBA00023015"/>
    </source>
</evidence>
<evidence type="ECO:0000256" key="3">
    <source>
        <dbReference type="ARBA" id="ARBA00023082"/>
    </source>
</evidence>
<dbReference type="FunFam" id="1.10.1740.10:FF:000002">
    <property type="entry name" value="RNA polymerase sigma factor FliA"/>
    <property type="match status" value="1"/>
</dbReference>
<keyword evidence="3 6" id="KW-0731">Sigma factor</keyword>